<keyword evidence="4" id="KW-1185">Reference proteome</keyword>
<dbReference type="EMBL" id="JAPDMZ010000046">
    <property type="protein sequence ID" value="KAK0553736.1"/>
    <property type="molecule type" value="Genomic_DNA"/>
</dbReference>
<feature type="region of interest" description="Disordered" evidence="1">
    <location>
        <begin position="762"/>
        <end position="789"/>
    </location>
</feature>
<dbReference type="Pfam" id="PF09949">
    <property type="entry name" value="APP1_cat"/>
    <property type="match status" value="1"/>
</dbReference>
<feature type="region of interest" description="Disordered" evidence="1">
    <location>
        <begin position="497"/>
        <end position="697"/>
    </location>
</feature>
<feature type="compositionally biased region" description="Polar residues" evidence="1">
    <location>
        <begin position="769"/>
        <end position="789"/>
    </location>
</feature>
<dbReference type="PANTHER" id="PTHR28208">
    <property type="entry name" value="PHOSPHATIDATE PHOSPHATASE APP1"/>
    <property type="match status" value="1"/>
</dbReference>
<feature type="domain" description="Phosphatidate phosphatase APP1 catalytic" evidence="2">
    <location>
        <begin position="876"/>
        <end position="1030"/>
    </location>
</feature>
<feature type="compositionally biased region" description="Basic and acidic residues" evidence="1">
    <location>
        <begin position="130"/>
        <end position="142"/>
    </location>
</feature>
<feature type="compositionally biased region" description="Polar residues" evidence="1">
    <location>
        <begin position="574"/>
        <end position="588"/>
    </location>
</feature>
<sequence>MDNRYSAQSQSAPRPSSRTNVEQSQSQSQSLTGYNVRSRALDIASRAKARAASAYAVAAAAAAASSAMTPSDPNATSADTPSPSAALARLANGAKTKAVNAYGRAASAVSDSIERERDRRRSSQALSSWEDGHLPFDPEPRYARQSAAYRPQQDTTDDSTPKVSQDSQFDRPKLSIRTSSGRTSPLMLLRGPNRPLSPTSTPRRPSSPSSQSPGLSTPTFAQYSSASPRHLALAGQSKSSSNVLRDSGLIEGFRTTLDNGRKSTVRAFSTGPPRKASAGRSGANDAIDSSMYKPVAPGMPLHAPGSEEAVLLPGWSVRRRRRDPKSSLSSDESTGGPDIHVLLSGVVLRTPQTPSRSQRIFLRVAKQIAALPRMPSSSLSLQSGRASPRSPLVIPTLTGAMSEEPTQIEDLSAFPQSIDSSSSSVPSARPGLPDSIGSPPLSTTSGASSSVLASPSLEPEDGDTEAQRLGDRIIHKVIQDGNDDMLLKAMEKIGVLPTEDKPPKLSERELEEAERQLQLTEDSSRAGRDDAQQTGGVHSPTVLGSDAAASAQAAETRAHGDGSVPTDAIPPLSLDTSVEPDNQSIWGTSSSSSSSSSPSKLRKIFGSSLSNGSDSPKMRATTEPSTPLGTSGATTPVMLPRSESSSRLSRFAESVKRRATNGPDSGSLSSSVSSLSSNSAMSPRLNPVGPGATTSTQAAASFDPRANLNWPSGSGVWTERSFDQLVTLQQNFDARLRAFWTFRVPDRTIWIEILPIFEGEDEQDVTFEPPSTSVRETGPESQKPSTASNSRPLLAVTKVISSTTGQFSEKFVIPWEKVDAYCRQFYSGEAGTTVRRPENIIGLKKRAVLRVPGSASQPGRWIATDLDDDEDAVPAVRVISDVDDTVKRSDVTQGVRKIFHSVFVKPFEEVQIPGVADWYRTLRREAQTRFHFVSNTPLELHGLVCGFLETAKFPRAHLHLKHYPTGTRNLLSSWLEPAGERKKGAVVAILDEFPSSKFILIGDSGELDMELYTAIAAERREQIIGVFIRNVSSSLKPDAALQVGNAVRSGGEAAGGAGSAARARAPAIKRNATSPSLPTYDSFSGVAVGPESDNFTTNTFQGMDEASRKREAAFALRVQRARALLPPEIPLLFYTEGEKATTEISLDLIAKAKAKMAKSA</sequence>
<feature type="compositionally biased region" description="Low complexity" evidence="1">
    <location>
        <begin position="437"/>
        <end position="457"/>
    </location>
</feature>
<feature type="compositionally biased region" description="Basic and acidic residues" evidence="1">
    <location>
        <begin position="522"/>
        <end position="531"/>
    </location>
</feature>
<feature type="region of interest" description="Disordered" evidence="1">
    <location>
        <begin position="1"/>
        <end position="36"/>
    </location>
</feature>
<feature type="compositionally biased region" description="Polar residues" evidence="1">
    <location>
        <begin position="622"/>
        <end position="634"/>
    </location>
</feature>
<feature type="region of interest" description="Disordered" evidence="1">
    <location>
        <begin position="101"/>
        <end position="243"/>
    </location>
</feature>
<dbReference type="Proteomes" id="UP001176517">
    <property type="component" value="Unassembled WGS sequence"/>
</dbReference>
<feature type="region of interest" description="Disordered" evidence="1">
    <location>
        <begin position="263"/>
        <end position="291"/>
    </location>
</feature>
<accession>A0AAN6GX51</accession>
<evidence type="ECO:0000313" key="3">
    <source>
        <dbReference type="EMBL" id="KAK0553736.1"/>
    </source>
</evidence>
<feature type="compositionally biased region" description="Basic and acidic residues" evidence="1">
    <location>
        <begin position="112"/>
        <end position="121"/>
    </location>
</feature>
<feature type="compositionally biased region" description="Low complexity" evidence="1">
    <location>
        <begin position="1"/>
        <end position="18"/>
    </location>
</feature>
<dbReference type="GO" id="GO:0008195">
    <property type="term" value="F:phosphatidate phosphatase activity"/>
    <property type="evidence" value="ECO:0007669"/>
    <property type="project" value="InterPro"/>
</dbReference>
<evidence type="ECO:0000313" key="4">
    <source>
        <dbReference type="Proteomes" id="UP001176517"/>
    </source>
</evidence>
<dbReference type="AlphaFoldDB" id="A0AAN6GX51"/>
<feature type="compositionally biased region" description="Basic and acidic residues" evidence="1">
    <location>
        <begin position="498"/>
        <end position="508"/>
    </location>
</feature>
<feature type="region of interest" description="Disordered" evidence="1">
    <location>
        <begin position="61"/>
        <end position="87"/>
    </location>
</feature>
<evidence type="ECO:0000259" key="2">
    <source>
        <dbReference type="Pfam" id="PF09949"/>
    </source>
</evidence>
<name>A0AAN6GX51_9BASI</name>
<gene>
    <name evidence="3" type="ORF">OC846_002394</name>
</gene>
<dbReference type="PANTHER" id="PTHR28208:SF3">
    <property type="entry name" value="PHOSPHATIDATE PHOSPHATASE APP1"/>
    <property type="match status" value="1"/>
</dbReference>
<proteinExistence type="predicted"/>
<reference evidence="3" key="1">
    <citation type="journal article" date="2023" name="PhytoFront">
        <title>Draft Genome Resources of Seven Strains of Tilletia horrida, Causal Agent of Kernel Smut of Rice.</title>
        <authorList>
            <person name="Khanal S."/>
            <person name="Antony Babu S."/>
            <person name="Zhou X.G."/>
        </authorList>
    </citation>
    <scope>NUCLEOTIDE SEQUENCE</scope>
    <source>
        <strain evidence="3">TX6</strain>
    </source>
</reference>
<protein>
    <recommendedName>
        <fullName evidence="2">Phosphatidate phosphatase APP1 catalytic domain-containing protein</fullName>
    </recommendedName>
</protein>
<feature type="compositionally biased region" description="Low complexity" evidence="1">
    <location>
        <begin position="192"/>
        <end position="219"/>
    </location>
</feature>
<dbReference type="GO" id="GO:0030479">
    <property type="term" value="C:actin cortical patch"/>
    <property type="evidence" value="ECO:0007669"/>
    <property type="project" value="TreeGrafter"/>
</dbReference>
<feature type="compositionally biased region" description="Polar residues" evidence="1">
    <location>
        <begin position="19"/>
        <end position="35"/>
    </location>
</feature>
<organism evidence="3 4">
    <name type="scientific">Tilletia horrida</name>
    <dbReference type="NCBI Taxonomy" id="155126"/>
    <lineage>
        <taxon>Eukaryota</taxon>
        <taxon>Fungi</taxon>
        <taxon>Dikarya</taxon>
        <taxon>Basidiomycota</taxon>
        <taxon>Ustilaginomycotina</taxon>
        <taxon>Exobasidiomycetes</taxon>
        <taxon>Tilletiales</taxon>
        <taxon>Tilletiaceae</taxon>
        <taxon>Tilletia</taxon>
    </lineage>
</organism>
<feature type="region of interest" description="Disordered" evidence="1">
    <location>
        <begin position="416"/>
        <end position="465"/>
    </location>
</feature>
<dbReference type="InterPro" id="IPR052935">
    <property type="entry name" value="Mg2+_PAP"/>
</dbReference>
<dbReference type="InterPro" id="IPR019236">
    <property type="entry name" value="APP1_cat"/>
</dbReference>
<feature type="compositionally biased region" description="Low complexity" evidence="1">
    <location>
        <begin position="416"/>
        <end position="427"/>
    </location>
</feature>
<evidence type="ECO:0000256" key="1">
    <source>
        <dbReference type="SAM" id="MobiDB-lite"/>
    </source>
</evidence>
<feature type="compositionally biased region" description="Low complexity" evidence="1">
    <location>
        <begin position="665"/>
        <end position="682"/>
    </location>
</feature>
<feature type="compositionally biased region" description="Low complexity" evidence="1">
    <location>
        <begin position="589"/>
        <end position="599"/>
    </location>
</feature>
<comment type="caution">
    <text evidence="3">The sequence shown here is derived from an EMBL/GenBank/DDBJ whole genome shotgun (WGS) entry which is preliminary data.</text>
</comment>